<keyword evidence="3" id="KW-1185">Reference proteome</keyword>
<evidence type="ECO:0000313" key="3">
    <source>
        <dbReference type="Proteomes" id="UP000005178"/>
    </source>
</evidence>
<dbReference type="STRING" id="445971.ANASTE_01374"/>
<dbReference type="eggNOG" id="COG1762">
    <property type="taxonomic scope" value="Bacteria"/>
</dbReference>
<gene>
    <name evidence="2" type="ORF">ANASTE_01374</name>
</gene>
<dbReference type="InterPro" id="IPR016152">
    <property type="entry name" value="PTrfase/Anion_transptr"/>
</dbReference>
<accession>B1CBM5</accession>
<evidence type="ECO:0000259" key="1">
    <source>
        <dbReference type="PROSITE" id="PS51094"/>
    </source>
</evidence>
<sequence>MKLKKVLIIEGDASNWQEAISLTADELFNNGCVKNTFKENCILREKQFPTGLPTNVAVAIPHTDAIHVIENAVCILKLKKKVLFNSMQDPNDTVNVDFVFNMSVVDDNKQLQMLQEIIKVVQDSNFLEKAKKMPLQDFKNILQKQWL</sequence>
<dbReference type="Proteomes" id="UP000005178">
    <property type="component" value="Unassembled WGS sequence"/>
</dbReference>
<dbReference type="GeneID" id="98000463"/>
<proteinExistence type="predicted"/>
<name>B1CBM5_9FIRM</name>
<feature type="domain" description="PTS EIIA type-2" evidence="1">
    <location>
        <begin position="1"/>
        <end position="145"/>
    </location>
</feature>
<protein>
    <submittedName>
        <fullName evidence="2">Phosphoenolpyruvate-dependent sugar phosphotransferase system, EIIA 2</fullName>
    </submittedName>
</protein>
<dbReference type="InterPro" id="IPR051541">
    <property type="entry name" value="PTS_SugarTrans_NitroReg"/>
</dbReference>
<dbReference type="RefSeq" id="WP_007050142.1">
    <property type="nucleotide sequence ID" value="NZ_DS560019.1"/>
</dbReference>
<reference evidence="2" key="1">
    <citation type="submission" date="2008-01" db="EMBL/GenBank/DDBJ databases">
        <authorList>
            <person name="Fulton L."/>
            <person name="Clifton S."/>
            <person name="Fulton B."/>
            <person name="Xu J."/>
            <person name="Minx P."/>
            <person name="Pepin K.H."/>
            <person name="Johnson M."/>
            <person name="Thiruvilangam P."/>
            <person name="Bhonagiri V."/>
            <person name="Nash W.E."/>
            <person name="Mardis E.R."/>
            <person name="Wilson R.K."/>
        </authorList>
    </citation>
    <scope>NUCLEOTIDE SEQUENCE [LARGE SCALE GENOMIC DNA]</scope>
    <source>
        <strain evidence="2">DSM 17244</strain>
    </source>
</reference>
<dbReference type="PANTHER" id="PTHR47738">
    <property type="entry name" value="PTS SYSTEM FRUCTOSE-LIKE EIIA COMPONENT-RELATED"/>
    <property type="match status" value="1"/>
</dbReference>
<dbReference type="Gene3D" id="3.40.930.10">
    <property type="entry name" value="Mannitol-specific EII, Chain A"/>
    <property type="match status" value="1"/>
</dbReference>
<evidence type="ECO:0000313" key="2">
    <source>
        <dbReference type="EMBL" id="EDS71672.1"/>
    </source>
</evidence>
<dbReference type="Pfam" id="PF00359">
    <property type="entry name" value="PTS_EIIA_2"/>
    <property type="match status" value="1"/>
</dbReference>
<organism evidence="2 3">
    <name type="scientific">Anaerofustis stercorihominis DSM 17244</name>
    <dbReference type="NCBI Taxonomy" id="445971"/>
    <lineage>
        <taxon>Bacteria</taxon>
        <taxon>Bacillati</taxon>
        <taxon>Bacillota</taxon>
        <taxon>Clostridia</taxon>
        <taxon>Eubacteriales</taxon>
        <taxon>Eubacteriaceae</taxon>
        <taxon>Anaerofustis</taxon>
    </lineage>
</organism>
<dbReference type="OrthoDB" id="370976at2"/>
<dbReference type="HOGENOM" id="CLU_072531_6_0_9"/>
<dbReference type="PROSITE" id="PS51094">
    <property type="entry name" value="PTS_EIIA_TYPE_2"/>
    <property type="match status" value="1"/>
</dbReference>
<comment type="caution">
    <text evidence="2">The sequence shown here is derived from an EMBL/GenBank/DDBJ whole genome shotgun (WGS) entry which is preliminary data.</text>
</comment>
<dbReference type="InterPro" id="IPR002178">
    <property type="entry name" value="PTS_EIIA_type-2_dom"/>
</dbReference>
<dbReference type="GO" id="GO:0016740">
    <property type="term" value="F:transferase activity"/>
    <property type="evidence" value="ECO:0007669"/>
    <property type="project" value="UniProtKB-KW"/>
</dbReference>
<dbReference type="AlphaFoldDB" id="B1CBM5"/>
<reference evidence="2" key="2">
    <citation type="submission" date="2013-08" db="EMBL/GenBank/DDBJ databases">
        <title>Draft genome sequence of Anaerofustis stercorihominis (DSM 17244).</title>
        <authorList>
            <person name="Sudarsanam P."/>
            <person name="Ley R."/>
            <person name="Guruge J."/>
            <person name="Turnbaugh P.J."/>
            <person name="Mahowald M."/>
            <person name="Liep D."/>
            <person name="Gordon J."/>
        </authorList>
    </citation>
    <scope>NUCLEOTIDE SEQUENCE</scope>
    <source>
        <strain evidence="2">DSM 17244</strain>
    </source>
</reference>
<dbReference type="CDD" id="cd00211">
    <property type="entry name" value="PTS_IIA_fru"/>
    <property type="match status" value="1"/>
</dbReference>
<dbReference type="EMBL" id="ABIL02000006">
    <property type="protein sequence ID" value="EDS71672.1"/>
    <property type="molecule type" value="Genomic_DNA"/>
</dbReference>
<dbReference type="PANTHER" id="PTHR47738:SF3">
    <property type="entry name" value="PHOSPHOTRANSFERASE SYSTEM MANNITOL_FRUCTOSE-SPECIFIC IIA DOMAIN CONTAINING PROTEIN"/>
    <property type="match status" value="1"/>
</dbReference>
<dbReference type="SUPFAM" id="SSF55804">
    <property type="entry name" value="Phoshotransferase/anion transport protein"/>
    <property type="match status" value="1"/>
</dbReference>